<dbReference type="AlphaFoldDB" id="A0A3L7ZLP2"/>
<feature type="domain" description="AAA" evidence="1">
    <location>
        <begin position="20"/>
        <end position="159"/>
    </location>
</feature>
<feature type="domain" description="DUF4143" evidence="2">
    <location>
        <begin position="208"/>
        <end position="367"/>
    </location>
</feature>
<comment type="caution">
    <text evidence="3">The sequence shown here is derived from an EMBL/GenBank/DDBJ whole genome shotgun (WGS) entry which is preliminary data.</text>
</comment>
<dbReference type="OrthoDB" id="9801840at2"/>
<dbReference type="PANTHER" id="PTHR33295">
    <property type="entry name" value="ATPASE"/>
    <property type="match status" value="1"/>
</dbReference>
<dbReference type="PANTHER" id="PTHR33295:SF18">
    <property type="entry name" value="AAA+ ATPASE DOMAIN-CONTAINING PROTEIN"/>
    <property type="match status" value="1"/>
</dbReference>
<evidence type="ECO:0000313" key="4">
    <source>
        <dbReference type="Proteomes" id="UP000278164"/>
    </source>
</evidence>
<dbReference type="InterPro" id="IPR027417">
    <property type="entry name" value="P-loop_NTPase"/>
</dbReference>
<dbReference type="Pfam" id="PF13173">
    <property type="entry name" value="AAA_14"/>
    <property type="match status" value="1"/>
</dbReference>
<dbReference type="InterPro" id="IPR041682">
    <property type="entry name" value="AAA_14"/>
</dbReference>
<evidence type="ECO:0000313" key="3">
    <source>
        <dbReference type="EMBL" id="RLT72736.1"/>
    </source>
</evidence>
<accession>A0A3L7ZLP2</accession>
<sequence>MEIKRDIHLDRLIKSKHNGMIKVVTGIRRCGKSYLLMNLFRQHLLNEGVNESHIIMLDLENRRNKRLRDPDALLEWIDSLIVEYKAFGDVPKEEWYYVMLDEVQLVPEFEDVLNSYLSIRNVDVYVTGSNSRFLSKDVITEFRGRGHEIHVTPLSMSEFVGAHPEMTFEEALDQYMTYGGLPMVCLEPGIKEKEAYLKGLFEKTYLTDIQERYHIRGSDIMGELIDVVASGIGGLTNPTKIENTFKTVKGIGVGKNTIKQYLEMLEESFLIRKAVRYDVKGRKYIDTPQKYYFEDLGLRNARIGFRQVEKTHLMENMVYNELCLHGYTVDVGVVTHNTKDAEGRSQRVQLEVDFVCNRGPERIYIQSAYALPDKEKAEQEQASLLQIKDGFRKVIIVADRYLSGYNEEGIRILSLRNFLMDGMVLDYT</sequence>
<dbReference type="SUPFAM" id="SSF52540">
    <property type="entry name" value="P-loop containing nucleoside triphosphate hydrolases"/>
    <property type="match status" value="1"/>
</dbReference>
<proteinExistence type="predicted"/>
<gene>
    <name evidence="3" type="ORF">D7V78_14175</name>
</gene>
<dbReference type="InterPro" id="IPR025420">
    <property type="entry name" value="DUF4143"/>
</dbReference>
<name>A0A3L7ZLP2_PARDI</name>
<dbReference type="RefSeq" id="WP_121736784.1">
    <property type="nucleotide sequence ID" value="NZ_QXXG01000030.1"/>
</dbReference>
<keyword evidence="3" id="KW-0067">ATP-binding</keyword>
<protein>
    <submittedName>
        <fullName evidence="3">ATP-binding protein</fullName>
    </submittedName>
</protein>
<reference evidence="3 4" key="1">
    <citation type="submission" date="2018-09" db="EMBL/GenBank/DDBJ databases">
        <title>Murine metabolic-syndrome-specific gut microbial biobank.</title>
        <authorList>
            <person name="Liu C."/>
        </authorList>
    </citation>
    <scope>NUCLEOTIDE SEQUENCE [LARGE SCALE GENOMIC DNA]</scope>
    <source>
        <strain evidence="3 4">8-P5</strain>
    </source>
</reference>
<dbReference type="EMBL" id="RAYI01000029">
    <property type="protein sequence ID" value="RLT72736.1"/>
    <property type="molecule type" value="Genomic_DNA"/>
</dbReference>
<evidence type="ECO:0000259" key="1">
    <source>
        <dbReference type="Pfam" id="PF13173"/>
    </source>
</evidence>
<dbReference type="Pfam" id="PF13635">
    <property type="entry name" value="DUF4143"/>
    <property type="match status" value="1"/>
</dbReference>
<dbReference type="GO" id="GO:0005524">
    <property type="term" value="F:ATP binding"/>
    <property type="evidence" value="ECO:0007669"/>
    <property type="project" value="UniProtKB-KW"/>
</dbReference>
<organism evidence="3 4">
    <name type="scientific">Parabacteroides distasonis</name>
    <dbReference type="NCBI Taxonomy" id="823"/>
    <lineage>
        <taxon>Bacteria</taxon>
        <taxon>Pseudomonadati</taxon>
        <taxon>Bacteroidota</taxon>
        <taxon>Bacteroidia</taxon>
        <taxon>Bacteroidales</taxon>
        <taxon>Tannerellaceae</taxon>
        <taxon>Parabacteroides</taxon>
    </lineage>
</organism>
<evidence type="ECO:0000259" key="2">
    <source>
        <dbReference type="Pfam" id="PF13635"/>
    </source>
</evidence>
<dbReference type="Proteomes" id="UP000278164">
    <property type="component" value="Unassembled WGS sequence"/>
</dbReference>
<keyword evidence="3" id="KW-0547">Nucleotide-binding</keyword>